<dbReference type="InterPro" id="IPR008258">
    <property type="entry name" value="Transglycosylase_SLT_dom_1"/>
</dbReference>
<dbReference type="Gene3D" id="1.10.530.10">
    <property type="match status" value="2"/>
</dbReference>
<dbReference type="PANTHER" id="PTHR37179">
    <property type="entry name" value="TRANSGLYCOSYLASE"/>
    <property type="match status" value="1"/>
</dbReference>
<evidence type="ECO:0000259" key="2">
    <source>
        <dbReference type="Pfam" id="PF01464"/>
    </source>
</evidence>
<dbReference type="SUPFAM" id="SSF53955">
    <property type="entry name" value="Lysozyme-like"/>
    <property type="match status" value="2"/>
</dbReference>
<dbReference type="EMBL" id="RWGY01000011">
    <property type="protein sequence ID" value="TVU32777.1"/>
    <property type="molecule type" value="Genomic_DNA"/>
</dbReference>
<feature type="non-terminal residue" evidence="3">
    <location>
        <position position="1"/>
    </location>
</feature>
<evidence type="ECO:0000256" key="1">
    <source>
        <dbReference type="SAM" id="MobiDB-lite"/>
    </source>
</evidence>
<keyword evidence="4" id="KW-1185">Reference proteome</keyword>
<dbReference type="Pfam" id="PF01464">
    <property type="entry name" value="SLT"/>
    <property type="match status" value="1"/>
</dbReference>
<dbReference type="OrthoDB" id="550520at2759"/>
<reference evidence="3 4" key="1">
    <citation type="journal article" date="2019" name="Sci. Rep.">
        <title>A high-quality genome of Eragrostis curvula grass provides insights into Poaceae evolution and supports new strategies to enhance forage quality.</title>
        <authorList>
            <person name="Carballo J."/>
            <person name="Santos B.A.C.M."/>
            <person name="Zappacosta D."/>
            <person name="Garbus I."/>
            <person name="Selva J.P."/>
            <person name="Gallo C.A."/>
            <person name="Diaz A."/>
            <person name="Albertini E."/>
            <person name="Caccamo M."/>
            <person name="Echenique V."/>
        </authorList>
    </citation>
    <scope>NUCLEOTIDE SEQUENCE [LARGE SCALE GENOMIC DNA]</scope>
    <source>
        <strain evidence="4">cv. Victoria</strain>
        <tissue evidence="3">Leaf</tissue>
    </source>
</reference>
<protein>
    <recommendedName>
        <fullName evidence="2">Transglycosylase SLT domain-containing protein</fullName>
    </recommendedName>
</protein>
<evidence type="ECO:0000313" key="4">
    <source>
        <dbReference type="Proteomes" id="UP000324897"/>
    </source>
</evidence>
<feature type="compositionally biased region" description="Basic and acidic residues" evidence="1">
    <location>
        <begin position="29"/>
        <end position="41"/>
    </location>
</feature>
<comment type="caution">
    <text evidence="3">The sequence shown here is derived from an EMBL/GenBank/DDBJ whole genome shotgun (WGS) entry which is preliminary data.</text>
</comment>
<evidence type="ECO:0000313" key="3">
    <source>
        <dbReference type="EMBL" id="TVU32777.1"/>
    </source>
</evidence>
<dbReference type="Gramene" id="TVU32777">
    <property type="protein sequence ID" value="TVU32777"/>
    <property type="gene ID" value="EJB05_24533"/>
</dbReference>
<dbReference type="InterPro" id="IPR023346">
    <property type="entry name" value="Lysozyme-like_dom_sf"/>
</dbReference>
<feature type="region of interest" description="Disordered" evidence="1">
    <location>
        <begin position="1"/>
        <end position="51"/>
    </location>
</feature>
<dbReference type="Proteomes" id="UP000324897">
    <property type="component" value="Chromosome 1"/>
</dbReference>
<gene>
    <name evidence="3" type="ORF">EJB05_24533</name>
</gene>
<proteinExistence type="predicted"/>
<name>A0A5J9VBI7_9POAL</name>
<feature type="domain" description="Transglycosylase SLT" evidence="2">
    <location>
        <begin position="251"/>
        <end position="327"/>
    </location>
</feature>
<dbReference type="PANTHER" id="PTHR37179:SF1">
    <property type="entry name" value="TRANSGLYCOSYLASE"/>
    <property type="match status" value="1"/>
</dbReference>
<dbReference type="AlphaFoldDB" id="A0A5J9VBI7"/>
<accession>A0A5J9VBI7</accession>
<sequence>MQGHFVGGDSRHRQEIAPGTVVASVGRDATGRPHPTDRSREPTSSARYRSATCPRAVPANLNVPARSPPIRFQFFTRLSPLSPSPAIPHFTNPFSAQIPGEPEGNGGVTFPNRLQIRRARRVTNRNNKSLVKMPISFKYWDDCVDPEDMRLMWQDPYVNKEWTDAGEEEGRKVHLSRDPDGEAYLTQTEMMAVAVITVHRHFKTQLDPSEHSILVDFAEHVSPIVQYMLGALAEIASGRRLFVDTYERKTKETKAGMMQVTPEVAQWLVREMGYKSYDIEDNINLLYWPFVNVYFGAAYAKWLFSCDDKQRTEEFVVRAYKGGKKKATHKSTAPIFQRYLYVKESLLSIRSKTSKVKLGQPEIYNELSPDRLTHSSSTGAQLIYWDSKVSEGDMDAMWKHPDVVKEWTKSGERRGNVRFSQDAKKRPYLSRVEVKAVAEITISRHLSSRGVKPMPVPVTEALAALAEVCSMRFVHGVSTRTGLMGIDYPTAEWLSRQVFIMHFCYPRSCTQDCGYRAYTVISVDDLYNPFASMYFGAAYLGWLSQYEGRERTHEFIVQAYLGGPENVNLQETGPFWNQFLEALKHYQDPKKYTSAIMTTFLWNIQAVVFCEAF</sequence>
<organism evidence="3 4">
    <name type="scientific">Eragrostis curvula</name>
    <name type="common">weeping love grass</name>
    <dbReference type="NCBI Taxonomy" id="38414"/>
    <lineage>
        <taxon>Eukaryota</taxon>
        <taxon>Viridiplantae</taxon>
        <taxon>Streptophyta</taxon>
        <taxon>Embryophyta</taxon>
        <taxon>Tracheophyta</taxon>
        <taxon>Spermatophyta</taxon>
        <taxon>Magnoliopsida</taxon>
        <taxon>Liliopsida</taxon>
        <taxon>Poales</taxon>
        <taxon>Poaceae</taxon>
        <taxon>PACMAD clade</taxon>
        <taxon>Chloridoideae</taxon>
        <taxon>Eragrostideae</taxon>
        <taxon>Eragrostidinae</taxon>
        <taxon>Eragrostis</taxon>
    </lineage>
</organism>